<protein>
    <submittedName>
        <fullName evidence="4">4'-phosphopantetheinyl transferase</fullName>
    </submittedName>
</protein>
<proteinExistence type="inferred from homology"/>
<dbReference type="InterPro" id="IPR037143">
    <property type="entry name" value="4-PPantetheinyl_Trfase_dom_sf"/>
</dbReference>
<evidence type="ECO:0000256" key="2">
    <source>
        <dbReference type="ARBA" id="ARBA00022679"/>
    </source>
</evidence>
<dbReference type="Gene3D" id="3.90.470.20">
    <property type="entry name" value="4'-phosphopantetheinyl transferase domain"/>
    <property type="match status" value="2"/>
</dbReference>
<dbReference type="GO" id="GO:0000287">
    <property type="term" value="F:magnesium ion binding"/>
    <property type="evidence" value="ECO:0007669"/>
    <property type="project" value="InterPro"/>
</dbReference>
<dbReference type="EMBL" id="MWPX01000028">
    <property type="protein sequence ID" value="OUM47122.1"/>
    <property type="molecule type" value="Genomic_DNA"/>
</dbReference>
<accession>A0A1Y3MHP2</accession>
<gene>
    <name evidence="4" type="ORF">BW425_20185</name>
</gene>
<dbReference type="AlphaFoldDB" id="A0A1Y3MHP2"/>
<dbReference type="PANTHER" id="PTHR12215:SF10">
    <property type="entry name" value="L-AMINOADIPATE-SEMIALDEHYDE DEHYDROGENASE-PHOSPHOPANTETHEINYL TRANSFERASE"/>
    <property type="match status" value="1"/>
</dbReference>
<dbReference type="InterPro" id="IPR008278">
    <property type="entry name" value="4-PPantetheinyl_Trfase_dom"/>
</dbReference>
<dbReference type="Proteomes" id="UP000195321">
    <property type="component" value="Unassembled WGS sequence"/>
</dbReference>
<organism evidence="4 5">
    <name type="scientific">Bacillus pseudomycoides</name>
    <dbReference type="NCBI Taxonomy" id="64104"/>
    <lineage>
        <taxon>Bacteria</taxon>
        <taxon>Bacillati</taxon>
        <taxon>Bacillota</taxon>
        <taxon>Bacilli</taxon>
        <taxon>Bacillales</taxon>
        <taxon>Bacillaceae</taxon>
        <taxon>Bacillus</taxon>
        <taxon>Bacillus cereus group</taxon>
    </lineage>
</organism>
<evidence type="ECO:0000256" key="1">
    <source>
        <dbReference type="ARBA" id="ARBA00010990"/>
    </source>
</evidence>
<evidence type="ECO:0000313" key="5">
    <source>
        <dbReference type="Proteomes" id="UP000195321"/>
    </source>
</evidence>
<dbReference type="PANTHER" id="PTHR12215">
    <property type="entry name" value="PHOSPHOPANTETHEINE TRANSFERASE"/>
    <property type="match status" value="1"/>
</dbReference>
<dbReference type="GO" id="GO:0008897">
    <property type="term" value="F:holo-[acyl-carrier-protein] synthase activity"/>
    <property type="evidence" value="ECO:0007669"/>
    <property type="project" value="InterPro"/>
</dbReference>
<evidence type="ECO:0000259" key="3">
    <source>
        <dbReference type="Pfam" id="PF01648"/>
    </source>
</evidence>
<dbReference type="GO" id="GO:0005829">
    <property type="term" value="C:cytosol"/>
    <property type="evidence" value="ECO:0007669"/>
    <property type="project" value="TreeGrafter"/>
</dbReference>
<keyword evidence="2 4" id="KW-0808">Transferase</keyword>
<dbReference type="SUPFAM" id="SSF56214">
    <property type="entry name" value="4'-phosphopantetheinyl transferase"/>
    <property type="match status" value="2"/>
</dbReference>
<dbReference type="GO" id="GO:0019878">
    <property type="term" value="P:lysine biosynthetic process via aminoadipic acid"/>
    <property type="evidence" value="ECO:0007669"/>
    <property type="project" value="TreeGrafter"/>
</dbReference>
<comment type="similarity">
    <text evidence="1">Belongs to the P-Pant transferase superfamily. Gsp/Sfp/HetI/AcpT family.</text>
</comment>
<reference evidence="4 5" key="1">
    <citation type="submission" date="2017-02" db="EMBL/GenBank/DDBJ databases">
        <title>Bacillus pseudomycoides isolate FSL K6-0042.</title>
        <authorList>
            <person name="Kovac J."/>
        </authorList>
    </citation>
    <scope>NUCLEOTIDE SEQUENCE [LARGE SCALE GENOMIC DNA]</scope>
    <source>
        <strain evidence="4 5">FSL K6-0042</strain>
    </source>
</reference>
<dbReference type="InterPro" id="IPR050559">
    <property type="entry name" value="P-Pant_transferase_sf"/>
</dbReference>
<comment type="caution">
    <text evidence="4">The sequence shown here is derived from an EMBL/GenBank/DDBJ whole genome shotgun (WGS) entry which is preliminary data.</text>
</comment>
<dbReference type="Pfam" id="PF01648">
    <property type="entry name" value="ACPS"/>
    <property type="match status" value="1"/>
</dbReference>
<evidence type="ECO:0000313" key="4">
    <source>
        <dbReference type="EMBL" id="OUM47122.1"/>
    </source>
</evidence>
<sequence length="281" mass="31675">MGIFAEGWNRFHTFLSMNIGYKKGRIFMKDWEIVDSVPELRSHHCQVWWARISDLQSWHYSLLSETEREKANLFRHSEDRARFMIGCAISRLVLGKQLAMSPLQVPIDRTCSVCKLAHGRPQLPVGMPQLSVSHSGERVAVAFTTSTPIGIDVEQINSNIDVLKMAVGVLTDIEIAQLMQLPVERRIEGFLTYWTRKEAILKATGEGLMMSPSNLTVSTPDHLPELLVFQDKSQLVETTTLMNLQPGSGYVASIALLNKDVTEMRQFDAGKLLQSSRLLPH</sequence>
<feature type="domain" description="4'-phosphopantetheinyl transferase" evidence="3">
    <location>
        <begin position="148"/>
        <end position="253"/>
    </location>
</feature>
<name>A0A1Y3MHP2_9BACI</name>